<reference evidence="2 3" key="1">
    <citation type="submission" date="2020-02" db="EMBL/GenBank/DDBJ databases">
        <authorList>
            <person name="Ma Q."/>
            <person name="Huang Y."/>
            <person name="Song X."/>
            <person name="Pei D."/>
        </authorList>
    </citation>
    <scope>NUCLEOTIDE SEQUENCE [LARGE SCALE GENOMIC DNA]</scope>
    <source>
        <strain evidence="2">Sxm20200214</strain>
        <tissue evidence="2">Leaf</tissue>
    </source>
</reference>
<proteinExistence type="predicted"/>
<feature type="region of interest" description="Disordered" evidence="1">
    <location>
        <begin position="233"/>
        <end position="269"/>
    </location>
</feature>
<dbReference type="AlphaFoldDB" id="A0A8X7RRE7"/>
<dbReference type="PANTHER" id="PTHR47165:SF4">
    <property type="entry name" value="OS03G0429900 PROTEIN"/>
    <property type="match status" value="1"/>
</dbReference>
<gene>
    <name evidence="2" type="ORF">Bca52824_039630</name>
</gene>
<dbReference type="Proteomes" id="UP000886595">
    <property type="component" value="Unassembled WGS sequence"/>
</dbReference>
<organism evidence="2 3">
    <name type="scientific">Brassica carinata</name>
    <name type="common">Ethiopian mustard</name>
    <name type="synonym">Abyssinian cabbage</name>
    <dbReference type="NCBI Taxonomy" id="52824"/>
    <lineage>
        <taxon>Eukaryota</taxon>
        <taxon>Viridiplantae</taxon>
        <taxon>Streptophyta</taxon>
        <taxon>Embryophyta</taxon>
        <taxon>Tracheophyta</taxon>
        <taxon>Spermatophyta</taxon>
        <taxon>Magnoliopsida</taxon>
        <taxon>eudicotyledons</taxon>
        <taxon>Gunneridae</taxon>
        <taxon>Pentapetalae</taxon>
        <taxon>rosids</taxon>
        <taxon>malvids</taxon>
        <taxon>Brassicales</taxon>
        <taxon>Brassicaceae</taxon>
        <taxon>Brassiceae</taxon>
        <taxon>Brassica</taxon>
    </lineage>
</organism>
<feature type="compositionally biased region" description="Low complexity" evidence="1">
    <location>
        <begin position="233"/>
        <end position="243"/>
    </location>
</feature>
<evidence type="ECO:0000313" key="2">
    <source>
        <dbReference type="EMBL" id="KAG2292961.1"/>
    </source>
</evidence>
<accession>A0A8X7RRE7</accession>
<comment type="caution">
    <text evidence="2">The sequence shown here is derived from an EMBL/GenBank/DDBJ whole genome shotgun (WGS) entry which is preliminary data.</text>
</comment>
<dbReference type="Gene3D" id="2.40.50.140">
    <property type="entry name" value="Nucleic acid-binding proteins"/>
    <property type="match status" value="1"/>
</dbReference>
<evidence type="ECO:0000313" key="3">
    <source>
        <dbReference type="Proteomes" id="UP000886595"/>
    </source>
</evidence>
<sequence length="269" mass="29233">MSSYVLLANLRAGRCSSTAEVRLLRFWEARNVRKDGELMSLDMLLLDEQSTLIHGSINSSRVDTFRRRLNIVGEVSSVRSTITDGLRGPQRVMVTLRLEGDVNVCVSMFDDRAVTFQTKFDEHISEPKVILLTSINPKVVGGKLFLNATSGTHFYFDCETSAGKEHYERLVGDGANASSSKSKVVSAQKIEPLTVAELNQYVLAADPHGGDHGPDDNGDGAVGVAPKIDESTVVSNNASASNVPYHGSQAANKQKLVNDGNVKKKARKE</sequence>
<evidence type="ECO:0000256" key="1">
    <source>
        <dbReference type="SAM" id="MobiDB-lite"/>
    </source>
</evidence>
<dbReference type="PANTHER" id="PTHR47165">
    <property type="entry name" value="OS03G0429900 PROTEIN"/>
    <property type="match status" value="1"/>
</dbReference>
<name>A0A8X7RRE7_BRACI</name>
<evidence type="ECO:0008006" key="4">
    <source>
        <dbReference type="Google" id="ProtNLM"/>
    </source>
</evidence>
<protein>
    <recommendedName>
        <fullName evidence="4">Nucleic acid-binding protein</fullName>
    </recommendedName>
</protein>
<dbReference type="EMBL" id="JAAMPC010000009">
    <property type="protein sequence ID" value="KAG2292961.1"/>
    <property type="molecule type" value="Genomic_DNA"/>
</dbReference>
<dbReference type="InterPro" id="IPR012340">
    <property type="entry name" value="NA-bd_OB-fold"/>
</dbReference>
<keyword evidence="3" id="KW-1185">Reference proteome</keyword>
<dbReference type="OrthoDB" id="1109908at2759"/>